<dbReference type="PANTHER" id="PTHR45899">
    <property type="entry name" value="RHO GTPASE ACTIVATING PROTEIN AT 15B, ISOFORM C"/>
    <property type="match status" value="1"/>
</dbReference>
<evidence type="ECO:0000256" key="4">
    <source>
        <dbReference type="ARBA" id="ARBA00022553"/>
    </source>
</evidence>
<feature type="domain" description="PH" evidence="8">
    <location>
        <begin position="1"/>
        <end position="23"/>
    </location>
</feature>
<dbReference type="PROSITE" id="PS50003">
    <property type="entry name" value="PH_DOMAIN"/>
    <property type="match status" value="6"/>
</dbReference>
<dbReference type="GO" id="GO:0005547">
    <property type="term" value="F:phosphatidylinositol-3,4,5-trisphosphate binding"/>
    <property type="evidence" value="ECO:0007669"/>
    <property type="project" value="InterPro"/>
</dbReference>
<feature type="domain" description="PH" evidence="8">
    <location>
        <begin position="1371"/>
        <end position="1474"/>
    </location>
</feature>
<feature type="compositionally biased region" description="Basic residues" evidence="7">
    <location>
        <begin position="228"/>
        <end position="238"/>
    </location>
</feature>
<feature type="compositionally biased region" description="Low complexity" evidence="7">
    <location>
        <begin position="148"/>
        <end position="172"/>
    </location>
</feature>
<evidence type="ECO:0000259" key="11">
    <source>
        <dbReference type="PROSITE" id="PS50200"/>
    </source>
</evidence>
<feature type="domain" description="SAM" evidence="9">
    <location>
        <begin position="6"/>
        <end position="70"/>
    </location>
</feature>
<feature type="region of interest" description="Disordered" evidence="7">
    <location>
        <begin position="1482"/>
        <end position="1501"/>
    </location>
</feature>
<evidence type="ECO:0000256" key="7">
    <source>
        <dbReference type="SAM" id="MobiDB-lite"/>
    </source>
</evidence>
<dbReference type="GO" id="GO:0008270">
    <property type="term" value="F:zinc ion binding"/>
    <property type="evidence" value="ECO:0007669"/>
    <property type="project" value="UniProtKB-KW"/>
</dbReference>
<dbReference type="PROSITE" id="PS50115">
    <property type="entry name" value="ARFGAP"/>
    <property type="match status" value="1"/>
</dbReference>
<feature type="region of interest" description="Disordered" evidence="7">
    <location>
        <begin position="324"/>
        <end position="365"/>
    </location>
</feature>
<dbReference type="SMART" id="SM00233">
    <property type="entry name" value="PH"/>
    <property type="match status" value="5"/>
</dbReference>
<dbReference type="Pfam" id="PF00788">
    <property type="entry name" value="RA"/>
    <property type="match status" value="1"/>
</dbReference>
<evidence type="ECO:0008006" key="15">
    <source>
        <dbReference type="Google" id="ProtNLM"/>
    </source>
</evidence>
<dbReference type="InterPro" id="IPR000159">
    <property type="entry name" value="RA_dom"/>
</dbReference>
<feature type="compositionally biased region" description="Basic and acidic residues" evidence="7">
    <location>
        <begin position="173"/>
        <end position="183"/>
    </location>
</feature>
<evidence type="ECO:0000259" key="9">
    <source>
        <dbReference type="PROSITE" id="PS50105"/>
    </source>
</evidence>
<keyword evidence="4" id="KW-0597">Phosphoprotein</keyword>
<dbReference type="SMART" id="SM00105">
    <property type="entry name" value="ArfGap"/>
    <property type="match status" value="1"/>
</dbReference>
<feature type="compositionally biased region" description="Basic and acidic residues" evidence="7">
    <location>
        <begin position="1512"/>
        <end position="1530"/>
    </location>
</feature>
<organism evidence="13 14">
    <name type="scientific">Albula goreensis</name>
    <dbReference type="NCBI Taxonomy" id="1534307"/>
    <lineage>
        <taxon>Eukaryota</taxon>
        <taxon>Metazoa</taxon>
        <taxon>Chordata</taxon>
        <taxon>Craniata</taxon>
        <taxon>Vertebrata</taxon>
        <taxon>Euteleostomi</taxon>
        <taxon>Actinopterygii</taxon>
        <taxon>Neopterygii</taxon>
        <taxon>Teleostei</taxon>
        <taxon>Albuliformes</taxon>
        <taxon>Albulidae</taxon>
        <taxon>Albula</taxon>
    </lineage>
</organism>
<comment type="subcellular location">
    <subcellularLocation>
        <location evidence="1">Cytoplasm</location>
    </subcellularLocation>
</comment>
<dbReference type="PROSITE" id="PS50105">
    <property type="entry name" value="SAM_DOMAIN"/>
    <property type="match status" value="1"/>
</dbReference>
<dbReference type="EMBL" id="JAERUA010000017">
    <property type="protein sequence ID" value="KAI1888343.1"/>
    <property type="molecule type" value="Genomic_DNA"/>
</dbReference>
<evidence type="ECO:0000313" key="13">
    <source>
        <dbReference type="EMBL" id="KAI1888343.1"/>
    </source>
</evidence>
<dbReference type="InterPro" id="IPR052227">
    <property type="entry name" value="Arf-Rho-GAP_ANK-PH_domain"/>
</dbReference>
<feature type="compositionally biased region" description="Basic and acidic residues" evidence="7">
    <location>
        <begin position="337"/>
        <end position="365"/>
    </location>
</feature>
<dbReference type="PROSITE" id="PS50200">
    <property type="entry name" value="RA"/>
    <property type="match status" value="1"/>
</dbReference>
<gene>
    <name evidence="13" type="ORF">AGOR_G00184030</name>
</gene>
<proteinExistence type="predicted"/>
<dbReference type="Gene3D" id="1.10.555.10">
    <property type="entry name" value="Rho GTPase activation protein"/>
    <property type="match status" value="1"/>
</dbReference>
<evidence type="ECO:0000313" key="14">
    <source>
        <dbReference type="Proteomes" id="UP000829720"/>
    </source>
</evidence>
<dbReference type="PROSITE" id="PS50238">
    <property type="entry name" value="RHOGAP"/>
    <property type="match status" value="1"/>
</dbReference>
<feature type="domain" description="PH" evidence="8">
    <location>
        <begin position="531"/>
        <end position="620"/>
    </location>
</feature>
<dbReference type="InterPro" id="IPR013761">
    <property type="entry name" value="SAM/pointed_sf"/>
</dbReference>
<keyword evidence="2" id="KW-0343">GTPase activation</keyword>
<dbReference type="SMART" id="SM00454">
    <property type="entry name" value="SAM"/>
    <property type="match status" value="1"/>
</dbReference>
<dbReference type="GO" id="GO:0005096">
    <property type="term" value="F:GTPase activator activity"/>
    <property type="evidence" value="ECO:0007669"/>
    <property type="project" value="UniProtKB-KW"/>
</dbReference>
<evidence type="ECO:0000256" key="6">
    <source>
        <dbReference type="PROSITE-ProRule" id="PRU00288"/>
    </source>
</evidence>
<evidence type="ECO:0000259" key="12">
    <source>
        <dbReference type="PROSITE" id="PS50238"/>
    </source>
</evidence>
<dbReference type="InterPro" id="IPR011993">
    <property type="entry name" value="PH-like_dom_sf"/>
</dbReference>
<keyword evidence="6" id="KW-0479">Metal-binding</keyword>
<feature type="compositionally biased region" description="Basic residues" evidence="7">
    <location>
        <begin position="324"/>
        <end position="333"/>
    </location>
</feature>
<feature type="compositionally biased region" description="Basic and acidic residues" evidence="7">
    <location>
        <begin position="1573"/>
        <end position="1587"/>
    </location>
</feature>
<feature type="compositionally biased region" description="Polar residues" evidence="7">
    <location>
        <begin position="268"/>
        <end position="279"/>
    </location>
</feature>
<dbReference type="InterPro" id="IPR001660">
    <property type="entry name" value="SAM"/>
</dbReference>
<feature type="compositionally biased region" description="Low complexity" evidence="7">
    <location>
        <begin position="254"/>
        <end position="267"/>
    </location>
</feature>
<name>A0A8T3CT34_9TELE</name>
<dbReference type="Pfam" id="PF00169">
    <property type="entry name" value="PH"/>
    <property type="match status" value="3"/>
</dbReference>
<dbReference type="Pfam" id="PF00620">
    <property type="entry name" value="RhoGAP"/>
    <property type="match status" value="1"/>
</dbReference>
<dbReference type="Gene3D" id="1.10.220.150">
    <property type="entry name" value="Arf GTPase activating protein"/>
    <property type="match status" value="1"/>
</dbReference>
<evidence type="ECO:0000256" key="3">
    <source>
        <dbReference type="ARBA" id="ARBA00022490"/>
    </source>
</evidence>
<dbReference type="OrthoDB" id="29546at2759"/>
<dbReference type="PRINTS" id="PR00405">
    <property type="entry name" value="REVINTRACTNG"/>
</dbReference>
<keyword evidence="14" id="KW-1185">Reference proteome</keyword>
<dbReference type="SUPFAM" id="SSF48350">
    <property type="entry name" value="GTPase activation domain, GAP"/>
    <property type="match status" value="1"/>
</dbReference>
<feature type="compositionally biased region" description="Polar residues" evidence="7">
    <location>
        <begin position="1491"/>
        <end position="1501"/>
    </location>
</feature>
<feature type="domain" description="PH" evidence="8">
    <location>
        <begin position="831"/>
        <end position="941"/>
    </location>
</feature>
<keyword evidence="6" id="KW-0863">Zinc-finger</keyword>
<feature type="region of interest" description="Disordered" evidence="7">
    <location>
        <begin position="1507"/>
        <end position="1533"/>
    </location>
</feature>
<dbReference type="GO" id="GO:0007165">
    <property type="term" value="P:signal transduction"/>
    <property type="evidence" value="ECO:0007669"/>
    <property type="project" value="InterPro"/>
</dbReference>
<dbReference type="InterPro" id="IPR008936">
    <property type="entry name" value="Rho_GTPase_activation_prot"/>
</dbReference>
<protein>
    <recommendedName>
        <fullName evidence="15">Arf-GAP with Rho-GAP domain, ANK repeat and PH domain-containing protein 2</fullName>
    </recommendedName>
</protein>
<dbReference type="InterPro" id="IPR000198">
    <property type="entry name" value="RhoGAP_dom"/>
</dbReference>
<evidence type="ECO:0000256" key="5">
    <source>
        <dbReference type="ARBA" id="ARBA00022737"/>
    </source>
</evidence>
<evidence type="ECO:0000259" key="8">
    <source>
        <dbReference type="PROSITE" id="PS50003"/>
    </source>
</evidence>
<dbReference type="PANTHER" id="PTHR45899:SF1">
    <property type="entry name" value="ARF-GAP WITH RHO-GAP DOMAIN, ANK REPEAT AND PH DOMAIN-CONTAINING PROTEIN 2"/>
    <property type="match status" value="1"/>
</dbReference>
<dbReference type="Gene3D" id="2.30.29.30">
    <property type="entry name" value="Pleckstrin-homology domain (PH domain)/Phosphotyrosine-binding domain (PTB)"/>
    <property type="match status" value="5"/>
</dbReference>
<dbReference type="Pfam" id="PF01412">
    <property type="entry name" value="ArfGap"/>
    <property type="match status" value="1"/>
</dbReference>
<dbReference type="SUPFAM" id="SSF57863">
    <property type="entry name" value="ArfGap/RecO-like zinc finger"/>
    <property type="match status" value="1"/>
</dbReference>
<feature type="domain" description="Arf-GAP" evidence="10">
    <location>
        <begin position="617"/>
        <end position="752"/>
    </location>
</feature>
<dbReference type="InterPro" id="IPR037858">
    <property type="entry name" value="RhoGAP_ARAP"/>
</dbReference>
<feature type="region of interest" description="Disordered" evidence="7">
    <location>
        <begin position="116"/>
        <end position="286"/>
    </location>
</feature>
<dbReference type="SUPFAM" id="SSF54236">
    <property type="entry name" value="Ubiquitin-like"/>
    <property type="match status" value="1"/>
</dbReference>
<comment type="caution">
    <text evidence="13">The sequence shown here is derived from an EMBL/GenBank/DDBJ whole genome shotgun (WGS) entry which is preliminary data.</text>
</comment>
<dbReference type="Proteomes" id="UP000829720">
    <property type="component" value="Unassembled WGS sequence"/>
</dbReference>
<dbReference type="InterPro" id="IPR001849">
    <property type="entry name" value="PH_domain"/>
</dbReference>
<feature type="domain" description="PH" evidence="8">
    <location>
        <begin position="952"/>
        <end position="1050"/>
    </location>
</feature>
<dbReference type="CDD" id="cd04385">
    <property type="entry name" value="RhoGAP_ARAP"/>
    <property type="match status" value="1"/>
</dbReference>
<accession>A0A8T3CT34</accession>
<keyword evidence="6" id="KW-0862">Zinc</keyword>
<dbReference type="Pfam" id="PF00536">
    <property type="entry name" value="SAM_1"/>
    <property type="match status" value="1"/>
</dbReference>
<dbReference type="InterPro" id="IPR029071">
    <property type="entry name" value="Ubiquitin-like_domsf"/>
</dbReference>
<dbReference type="SUPFAM" id="SSF47769">
    <property type="entry name" value="SAM/Pointed domain"/>
    <property type="match status" value="1"/>
</dbReference>
<dbReference type="SMART" id="SM00324">
    <property type="entry name" value="RhoGAP"/>
    <property type="match status" value="1"/>
</dbReference>
<dbReference type="InterPro" id="IPR038508">
    <property type="entry name" value="ArfGAP_dom_sf"/>
</dbReference>
<dbReference type="Gene3D" id="1.10.150.50">
    <property type="entry name" value="Transcription Factor, Ets-1"/>
    <property type="match status" value="1"/>
</dbReference>
<feature type="compositionally biased region" description="Polar residues" evidence="7">
    <location>
        <begin position="244"/>
        <end position="253"/>
    </location>
</feature>
<dbReference type="GO" id="GO:0005737">
    <property type="term" value="C:cytoplasm"/>
    <property type="evidence" value="ECO:0007669"/>
    <property type="project" value="UniProtKB-SubCell"/>
</dbReference>
<evidence type="ECO:0000256" key="1">
    <source>
        <dbReference type="ARBA" id="ARBA00004496"/>
    </source>
</evidence>
<keyword evidence="5" id="KW-0677">Repeat</keyword>
<feature type="domain" description="Ras-associating" evidence="11">
    <location>
        <begin position="1264"/>
        <end position="1357"/>
    </location>
</feature>
<feature type="compositionally biased region" description="Pro residues" evidence="7">
    <location>
        <begin position="216"/>
        <end position="227"/>
    </location>
</feature>
<evidence type="ECO:0000259" key="10">
    <source>
        <dbReference type="PROSITE" id="PS50115"/>
    </source>
</evidence>
<feature type="region of interest" description="Disordered" evidence="7">
    <location>
        <begin position="1551"/>
        <end position="1623"/>
    </location>
</feature>
<dbReference type="InterPro" id="IPR037278">
    <property type="entry name" value="ARFGAP/RecO"/>
</dbReference>
<reference evidence="13" key="1">
    <citation type="submission" date="2021-01" db="EMBL/GenBank/DDBJ databases">
        <authorList>
            <person name="Zahm M."/>
            <person name="Roques C."/>
            <person name="Cabau C."/>
            <person name="Klopp C."/>
            <person name="Donnadieu C."/>
            <person name="Jouanno E."/>
            <person name="Lampietro C."/>
            <person name="Louis A."/>
            <person name="Herpin A."/>
            <person name="Echchiki A."/>
            <person name="Berthelot C."/>
            <person name="Parey E."/>
            <person name="Roest-Crollius H."/>
            <person name="Braasch I."/>
            <person name="Postlethwait J."/>
            <person name="Bobe J."/>
            <person name="Montfort J."/>
            <person name="Bouchez O."/>
            <person name="Begum T."/>
            <person name="Mejri S."/>
            <person name="Adams A."/>
            <person name="Chen W.-J."/>
            <person name="Guiguen Y."/>
        </authorList>
    </citation>
    <scope>NUCLEOTIDE SEQUENCE</scope>
    <source>
        <tissue evidence="13">Blood</tissue>
    </source>
</reference>
<keyword evidence="3" id="KW-0963">Cytoplasm</keyword>
<dbReference type="InterPro" id="IPR001164">
    <property type="entry name" value="ArfGAP_dom"/>
</dbReference>
<dbReference type="Gene3D" id="3.10.20.90">
    <property type="entry name" value="Phosphatidylinositol 3-kinase Catalytic Subunit, Chain A, domain 1"/>
    <property type="match status" value="1"/>
</dbReference>
<sequence length="1623" mass="183519">MSASTETEEEILSWLSSIHLPQYAACFEKAGYSCLEDCDDLTDEKLLEMRVFPTGHRRRILRSLESLEKASASGTGGQSAVKKSIPKPVPKPRCIFLKERKRATSCQNLPACKEVARESDQQGRQTLPVGIGAGSDVRFGKGSPKGASTSRSSPRIIPASASSSSDSLTVSSHSEHASDRETSSEDPAPLIPPAFQGTMVHNEIYDGGWSNNSTPYPQPLPRPQPRPRPTRSYKLRHRPVPDIPSQTLPTPADSSIQPNSSSQPQLPTTDSPSGLNTRQKAPLVRTLSPISPYGETFMYNNPENILDFGTKELFKKEITEKIKHKKIRKKLSKSRGSAKDGTHHTKDQSLKAKERKQSPEEDYSKVEEFTSSLNQMREGHENTSCPPEAPIEPDFSQAYSLLQSTAPTDPDDFISPYACFYGPTKPILKEGWLDKLSPQGNCVYQKRWVKFDGENLSYYNNDKEMYSKGLIPTWAMDRVRGLGDNKFEVVTSQRTFVFRVEKEGDKCDWINALQIAMRTRAPVSQKPSKCNINKCGYMELRGCKGRIFASLMGPKVRLCKTEQDFKSGLAITVVDLTSAHVQDVERKGLEITTPFKIFCFTAESEKEKKEWIEAVQESIAETLSDYEVAEKIWFNESNRSCADCLTPQPEWASINLGVVICKKCAGQHRFLGASISQVRSLKLDSSIWSNELVEFFLDVGNKNANSFWATSLPPEDALTPEASPEQRALFLRKKYKERMYAKALTGYTNQEQLNKALCAAVVQSDVVETMSLVFSGADVMCATGDPTYCTPYLLAQRAGQRLQMEFLYHNKLSDFPKLDPVYEKRFPRDVSLFLDGFLYKSVSAAKPAVERRGREEMVKVWCTLEGGFLSYYESEKTATAMGRMDISEVVSLAVCREESMTGTRAVFTFETYLLSERTFLFGSETQERHRDWAQAIAKCFIPPAMVHMLSRDYDLVGRLFYKEGQDLYHWKLGWFVLEKCRLFFSSGAEGEEQSQLQLKRLQELTISTHTEGEEKKEVLLMVESGRTVYIHGYTRLDFALWHAAIRQAAGTDSRALGSQQLSKNNIPIIVDSCIAFATQYGLCHEGIYQKNGHPQRVVQLLDSFRKDARNVKLRAGEHQLEDVTDVLKSFLSQTEDALLTKELYPYWVSVLDLEDEKRRVEKYSTFIQSLPATNRTTLAALLQHLYRIQKCSHINQMQTPRLASVFSSCLFQTEGQTAQEIHVIEDMINNYVELFDVPEDQVKQMETENSFITKWKDTMFSPAGDLIFEVYLERKEQESFCLIKVSPTMRADELADAVLRMRNVTADGADLWTTFEVIENGELERPLHYKEKVLEQVLEWGSLADPSSALLLVKKFRGAKPVDVHQECKKEVVKGEYLKFKDGPSKRLSGHKFQDRYTVLKDKKLCVYKDIKATKPEREIHVSSVKCYLGLKRRLKPATSWGFTVYMEKQQWYLCCETQEAQIGWVTDILRTKYGDELWPRDKVSQPPAVQKSTKGGTVSTALSGVQNAEPKSIKEREWKRSTEEVREGNTDSPFQFKTALVGECLKQREEYPSPSSCRRQGGATAGQAVNSERTDGARERAADRVGPRRAGLGPEARMPANLLQELNSVLHRTGRSTREDSD</sequence>
<dbReference type="SUPFAM" id="SSF50729">
    <property type="entry name" value="PH domain-like"/>
    <property type="match status" value="5"/>
</dbReference>
<feature type="domain" description="PH" evidence="8">
    <location>
        <begin position="426"/>
        <end position="518"/>
    </location>
</feature>
<feature type="domain" description="Rho-GAP" evidence="12">
    <location>
        <begin position="1059"/>
        <end position="1235"/>
    </location>
</feature>
<evidence type="ECO:0000256" key="2">
    <source>
        <dbReference type="ARBA" id="ARBA00022468"/>
    </source>
</evidence>